<keyword evidence="2" id="KW-0819">tRNA processing</keyword>
<keyword evidence="4" id="KW-1185">Reference proteome</keyword>
<dbReference type="GO" id="GO:0030681">
    <property type="term" value="C:multimeric ribonuclease P complex"/>
    <property type="evidence" value="ECO:0007669"/>
    <property type="project" value="TreeGrafter"/>
</dbReference>
<dbReference type="EMBL" id="JANEYF010000231">
    <property type="protein sequence ID" value="KAJ8971304.1"/>
    <property type="molecule type" value="Genomic_DNA"/>
</dbReference>
<sequence>MGEFADPYENEITPVFFKKNIIEAINELFGEVGAAVNIDLLKYQSSCRRAILRVPKTHYVKVRSSLTLCGKYEGKVCAYRVHKATPLLLALQAESRDYNH</sequence>
<comment type="caution">
    <text evidence="3">The sequence shown here is derived from an EMBL/GenBank/DDBJ whole genome shotgun (WGS) entry which is preliminary data.</text>
</comment>
<accession>A0AAV8ZX59</accession>
<dbReference type="GO" id="GO:0005730">
    <property type="term" value="C:nucleolus"/>
    <property type="evidence" value="ECO:0007669"/>
    <property type="project" value="TreeGrafter"/>
</dbReference>
<evidence type="ECO:0000256" key="1">
    <source>
        <dbReference type="ARBA" id="ARBA00010800"/>
    </source>
</evidence>
<proteinExistence type="inferred from homology"/>
<comment type="similarity">
    <text evidence="1">Belongs to the eukaryotic/archaeal RNase P protein component 2 family.</text>
</comment>
<evidence type="ECO:0000256" key="2">
    <source>
        <dbReference type="ARBA" id="ARBA00022694"/>
    </source>
</evidence>
<dbReference type="InterPro" id="IPR002759">
    <property type="entry name" value="Pop5/Rpp14/Rnp2-like"/>
</dbReference>
<dbReference type="Proteomes" id="UP001162156">
    <property type="component" value="Unassembled WGS sequence"/>
</dbReference>
<name>A0AAV8ZX59_9CUCU</name>
<gene>
    <name evidence="3" type="ORF">NQ314_000781</name>
</gene>
<evidence type="ECO:0000313" key="4">
    <source>
        <dbReference type="Proteomes" id="UP001162156"/>
    </source>
</evidence>
<reference evidence="3" key="1">
    <citation type="journal article" date="2023" name="Insect Mol. Biol.">
        <title>Genome sequencing provides insights into the evolution of gene families encoding plant cell wall-degrading enzymes in longhorned beetles.</title>
        <authorList>
            <person name="Shin N.R."/>
            <person name="Okamura Y."/>
            <person name="Kirsch R."/>
            <person name="Pauchet Y."/>
        </authorList>
    </citation>
    <scope>NUCLEOTIDE SEQUENCE</scope>
    <source>
        <strain evidence="3">RBIC_L_NR</strain>
    </source>
</reference>
<dbReference type="InterPro" id="IPR038085">
    <property type="entry name" value="Rnp2-like_sf"/>
</dbReference>
<evidence type="ECO:0000313" key="3">
    <source>
        <dbReference type="EMBL" id="KAJ8971304.1"/>
    </source>
</evidence>
<dbReference type="PANTHER" id="PTHR15441">
    <property type="entry name" value="RIBONUCLEASE P PROTEIN SUBUNIT P14"/>
    <property type="match status" value="1"/>
</dbReference>
<organism evidence="3 4">
    <name type="scientific">Rhamnusium bicolor</name>
    <dbReference type="NCBI Taxonomy" id="1586634"/>
    <lineage>
        <taxon>Eukaryota</taxon>
        <taxon>Metazoa</taxon>
        <taxon>Ecdysozoa</taxon>
        <taxon>Arthropoda</taxon>
        <taxon>Hexapoda</taxon>
        <taxon>Insecta</taxon>
        <taxon>Pterygota</taxon>
        <taxon>Neoptera</taxon>
        <taxon>Endopterygota</taxon>
        <taxon>Coleoptera</taxon>
        <taxon>Polyphaga</taxon>
        <taxon>Cucujiformia</taxon>
        <taxon>Chrysomeloidea</taxon>
        <taxon>Cerambycidae</taxon>
        <taxon>Lepturinae</taxon>
        <taxon>Rhagiini</taxon>
        <taxon>Rhamnusium</taxon>
    </lineage>
</organism>
<dbReference type="GO" id="GO:0033204">
    <property type="term" value="F:ribonuclease P RNA binding"/>
    <property type="evidence" value="ECO:0007669"/>
    <property type="project" value="TreeGrafter"/>
</dbReference>
<dbReference type="GO" id="GO:0001682">
    <property type="term" value="P:tRNA 5'-leader removal"/>
    <property type="evidence" value="ECO:0007669"/>
    <property type="project" value="InterPro"/>
</dbReference>
<dbReference type="Gene3D" id="3.30.70.3250">
    <property type="entry name" value="Ribonuclease P, Pop5 subunit"/>
    <property type="match status" value="1"/>
</dbReference>
<dbReference type="AlphaFoldDB" id="A0AAV8ZX59"/>
<dbReference type="Pfam" id="PF01900">
    <property type="entry name" value="RNase_P_Rpp14"/>
    <property type="match status" value="1"/>
</dbReference>
<dbReference type="SUPFAM" id="SSF160350">
    <property type="entry name" value="Rnp2-like"/>
    <property type="match status" value="1"/>
</dbReference>
<dbReference type="PANTHER" id="PTHR15441:SF1">
    <property type="entry name" value="RIBONUCLEASE P PROTEIN SUBUNIT P14"/>
    <property type="match status" value="1"/>
</dbReference>
<protein>
    <submittedName>
        <fullName evidence="3">Uncharacterized protein</fullName>
    </submittedName>
</protein>